<reference evidence="1" key="1">
    <citation type="submission" date="2018-05" db="EMBL/GenBank/DDBJ databases">
        <authorList>
            <person name="Lanie J.A."/>
            <person name="Ng W.-L."/>
            <person name="Kazmierczak K.M."/>
            <person name="Andrzejewski T.M."/>
            <person name="Davidsen T.M."/>
            <person name="Wayne K.J."/>
            <person name="Tettelin H."/>
            <person name="Glass J.I."/>
            <person name="Rusch D."/>
            <person name="Podicherti R."/>
            <person name="Tsui H.-C.T."/>
            <person name="Winkler M.E."/>
        </authorList>
    </citation>
    <scope>NUCLEOTIDE SEQUENCE</scope>
</reference>
<dbReference type="EMBL" id="UINC01199310">
    <property type="protein sequence ID" value="SVE17675.1"/>
    <property type="molecule type" value="Genomic_DNA"/>
</dbReference>
<proteinExistence type="predicted"/>
<sequence length="180" mass="20730">MDANFFIKVLEEVFYNGPSGDELLHVMSALGDTNLCSDIHFIKKLISIHNSADRYLESSIPFWLFNYCSPELLKDKTFLQEFIGVLSDEIASGPDVYRCESATNYHWTKAINPDSEYFKDKIVQSGLCKDPDIQISLNKLKSAIEENFQMVEDQDCGIWLSREEGHQPIDWINTMKFLCE</sequence>
<evidence type="ECO:0000313" key="1">
    <source>
        <dbReference type="EMBL" id="SVE17675.1"/>
    </source>
</evidence>
<name>A0A383BE23_9ZZZZ</name>
<organism evidence="1">
    <name type="scientific">marine metagenome</name>
    <dbReference type="NCBI Taxonomy" id="408172"/>
    <lineage>
        <taxon>unclassified sequences</taxon>
        <taxon>metagenomes</taxon>
        <taxon>ecological metagenomes</taxon>
    </lineage>
</organism>
<accession>A0A383BE23</accession>
<dbReference type="AlphaFoldDB" id="A0A383BE23"/>
<protein>
    <submittedName>
        <fullName evidence="1">Uncharacterized protein</fullName>
    </submittedName>
</protein>
<gene>
    <name evidence="1" type="ORF">METZ01_LOCUS470529</name>
</gene>